<evidence type="ECO:0000259" key="4">
    <source>
        <dbReference type="Pfam" id="PF24883"/>
    </source>
</evidence>
<dbReference type="PANTHER" id="PTHR10039:SF15">
    <property type="entry name" value="NACHT DOMAIN-CONTAINING PROTEIN"/>
    <property type="match status" value="1"/>
</dbReference>
<feature type="repeat" description="ANK" evidence="2">
    <location>
        <begin position="556"/>
        <end position="580"/>
    </location>
</feature>
<dbReference type="Gene3D" id="1.25.40.20">
    <property type="entry name" value="Ankyrin repeat-containing domain"/>
    <property type="match status" value="3"/>
</dbReference>
<reference evidence="5 6" key="1">
    <citation type="journal article" date="2019" name="Nat. Ecol. Evol.">
        <title>Megaphylogeny resolves global patterns of mushroom evolution.</title>
        <authorList>
            <person name="Varga T."/>
            <person name="Krizsan K."/>
            <person name="Foldi C."/>
            <person name="Dima B."/>
            <person name="Sanchez-Garcia M."/>
            <person name="Sanchez-Ramirez S."/>
            <person name="Szollosi G.J."/>
            <person name="Szarkandi J.G."/>
            <person name="Papp V."/>
            <person name="Albert L."/>
            <person name="Andreopoulos W."/>
            <person name="Angelini C."/>
            <person name="Antonin V."/>
            <person name="Barry K.W."/>
            <person name="Bougher N.L."/>
            <person name="Buchanan P."/>
            <person name="Buyck B."/>
            <person name="Bense V."/>
            <person name="Catcheside P."/>
            <person name="Chovatia M."/>
            <person name="Cooper J."/>
            <person name="Damon W."/>
            <person name="Desjardin D."/>
            <person name="Finy P."/>
            <person name="Geml J."/>
            <person name="Haridas S."/>
            <person name="Hughes K."/>
            <person name="Justo A."/>
            <person name="Karasinski D."/>
            <person name="Kautmanova I."/>
            <person name="Kiss B."/>
            <person name="Kocsube S."/>
            <person name="Kotiranta H."/>
            <person name="LaButti K.M."/>
            <person name="Lechner B.E."/>
            <person name="Liimatainen K."/>
            <person name="Lipzen A."/>
            <person name="Lukacs Z."/>
            <person name="Mihaltcheva S."/>
            <person name="Morgado L.N."/>
            <person name="Niskanen T."/>
            <person name="Noordeloos M.E."/>
            <person name="Ohm R.A."/>
            <person name="Ortiz-Santana B."/>
            <person name="Ovrebo C."/>
            <person name="Racz N."/>
            <person name="Riley R."/>
            <person name="Savchenko A."/>
            <person name="Shiryaev A."/>
            <person name="Soop K."/>
            <person name="Spirin V."/>
            <person name="Szebenyi C."/>
            <person name="Tomsovsky M."/>
            <person name="Tulloss R.E."/>
            <person name="Uehling J."/>
            <person name="Grigoriev I.V."/>
            <person name="Vagvolgyi C."/>
            <person name="Papp T."/>
            <person name="Martin F.M."/>
            <person name="Miettinen O."/>
            <person name="Hibbett D.S."/>
            <person name="Nagy L.G."/>
        </authorList>
    </citation>
    <scope>NUCLEOTIDE SEQUENCE [LARGE SCALE GENOMIC DNA]</scope>
    <source>
        <strain evidence="5 6">CBS 121175</strain>
    </source>
</reference>
<organism evidence="5 6">
    <name type="scientific">Coprinopsis marcescibilis</name>
    <name type="common">Agaric fungus</name>
    <name type="synonym">Psathyrella marcescibilis</name>
    <dbReference type="NCBI Taxonomy" id="230819"/>
    <lineage>
        <taxon>Eukaryota</taxon>
        <taxon>Fungi</taxon>
        <taxon>Dikarya</taxon>
        <taxon>Basidiomycota</taxon>
        <taxon>Agaricomycotina</taxon>
        <taxon>Agaricomycetes</taxon>
        <taxon>Agaricomycetidae</taxon>
        <taxon>Agaricales</taxon>
        <taxon>Agaricineae</taxon>
        <taxon>Psathyrellaceae</taxon>
        <taxon>Coprinopsis</taxon>
    </lineage>
</organism>
<dbReference type="InterPro" id="IPR054471">
    <property type="entry name" value="GPIID_WHD"/>
</dbReference>
<dbReference type="Pfam" id="PF22939">
    <property type="entry name" value="WHD_GPIID"/>
    <property type="match status" value="1"/>
</dbReference>
<dbReference type="InterPro" id="IPR056884">
    <property type="entry name" value="NPHP3-like_N"/>
</dbReference>
<accession>A0A5C3KTZ7</accession>
<evidence type="ECO:0000259" key="3">
    <source>
        <dbReference type="Pfam" id="PF22939"/>
    </source>
</evidence>
<gene>
    <name evidence="5" type="ORF">FA15DRAFT_594427</name>
</gene>
<dbReference type="SMART" id="SM00248">
    <property type="entry name" value="ANK"/>
    <property type="match status" value="6"/>
</dbReference>
<evidence type="ECO:0000256" key="2">
    <source>
        <dbReference type="PROSITE-ProRule" id="PRU00023"/>
    </source>
</evidence>
<dbReference type="EMBL" id="ML210221">
    <property type="protein sequence ID" value="TFK23323.1"/>
    <property type="molecule type" value="Genomic_DNA"/>
</dbReference>
<dbReference type="PROSITE" id="PS50297">
    <property type="entry name" value="ANK_REP_REGION"/>
    <property type="match status" value="1"/>
</dbReference>
<keyword evidence="1" id="KW-0677">Repeat</keyword>
<keyword evidence="6" id="KW-1185">Reference proteome</keyword>
<evidence type="ECO:0000313" key="6">
    <source>
        <dbReference type="Proteomes" id="UP000307440"/>
    </source>
</evidence>
<dbReference type="Pfam" id="PF24883">
    <property type="entry name" value="NPHP3_N"/>
    <property type="match status" value="1"/>
</dbReference>
<dbReference type="InterPro" id="IPR027417">
    <property type="entry name" value="P-loop_NTPase"/>
</dbReference>
<dbReference type="InterPro" id="IPR002110">
    <property type="entry name" value="Ankyrin_rpt"/>
</dbReference>
<dbReference type="SUPFAM" id="SSF48403">
    <property type="entry name" value="Ankyrin repeat"/>
    <property type="match status" value="1"/>
</dbReference>
<dbReference type="OrthoDB" id="443402at2759"/>
<dbReference type="SUPFAM" id="SSF52540">
    <property type="entry name" value="P-loop containing nucleoside triphosphate hydrolases"/>
    <property type="match status" value="1"/>
</dbReference>
<dbReference type="AlphaFoldDB" id="A0A5C3KTZ7"/>
<proteinExistence type="predicted"/>
<feature type="domain" description="GPI inositol-deacylase winged helix" evidence="3">
    <location>
        <begin position="307"/>
        <end position="381"/>
    </location>
</feature>
<keyword evidence="2" id="KW-0040">ANK repeat</keyword>
<dbReference type="InterPro" id="IPR036770">
    <property type="entry name" value="Ankyrin_rpt-contain_sf"/>
</dbReference>
<dbReference type="STRING" id="230819.A0A5C3KTZ7"/>
<evidence type="ECO:0000256" key="1">
    <source>
        <dbReference type="ARBA" id="ARBA00022737"/>
    </source>
</evidence>
<dbReference type="Proteomes" id="UP000307440">
    <property type="component" value="Unassembled WGS sequence"/>
</dbReference>
<dbReference type="Gene3D" id="3.40.50.300">
    <property type="entry name" value="P-loop containing nucleotide triphosphate hydrolases"/>
    <property type="match status" value="1"/>
</dbReference>
<sequence>MCTYSNDDPIGVTEVARALSGLSYRSFLAYYLRKRVAKTGRWVLAEPKFRKWKKGPSRILWGTGMPGSGKTFLASTIIEHLMTLAQGNKRICVAFAFSRYIDPGTVEDILAGLLRQILEDYPQTIIYIQPMYDYHSLRKTRPSKQELIGVLEAIFTSNLFDEKFCSLDGLDEAKLITQFELLDHLSQLPINLLITSRPLHLLEGKLPMADHFSITIQNSDIESLIEERVLHRPALQYLLAQDEIRKMVVETMMKKASGMFLYATLQLDMLVECANTQELRRALETSPMGLHAMYQMTMLRVEGGEYVATAKRVLTWLVHVLNSMSTNDLQYAIAVDPETFEFNPDRLIDESTLLSVCCGLVTVEPQSKLVRLAHYTAKDFLEPYLKREDPDPHTMIASTCIARLIQSNLHVVNGERDLHAAFNENPPFLRYSFNRWAQHSHLSVSLPAPTRDFVLRCSSFPIHDEDEDIICLGSSVHVAAAFNLHTIFEEWSDPRFHAPDGLQLQLPPPSPIDFGINALSPAGMSALALASFAGHVETVRVLLSVEGIDVGCVDVRGWTPLMRAACVGDEEIVRMLVEVGDTNQAGTRNESGCTALMLASAEGHVEVARALLLVRSASVENLRRRDSTEEVSFISECGEALGEAAWYGHLDVVKMLLSVEGIDVNYTKPETERRTALIVASGWGHKTIVEILLQQEKIDINYASPGGITALACALKCANHDIAELLRANGAQEPSADILRDYIHNDSIPWYDV</sequence>
<name>A0A5C3KTZ7_COPMA</name>
<dbReference type="Pfam" id="PF12796">
    <property type="entry name" value="Ank_2"/>
    <property type="match status" value="2"/>
</dbReference>
<evidence type="ECO:0000313" key="5">
    <source>
        <dbReference type="EMBL" id="TFK23323.1"/>
    </source>
</evidence>
<dbReference type="PANTHER" id="PTHR10039">
    <property type="entry name" value="AMELOGENIN"/>
    <property type="match status" value="1"/>
</dbReference>
<feature type="domain" description="Nephrocystin 3-like N-terminal" evidence="4">
    <location>
        <begin position="39"/>
        <end position="197"/>
    </location>
</feature>
<dbReference type="PROSITE" id="PS50088">
    <property type="entry name" value="ANK_REPEAT"/>
    <property type="match status" value="1"/>
</dbReference>
<protein>
    <submittedName>
        <fullName evidence="5">Ankyrin</fullName>
    </submittedName>
</protein>